<proteinExistence type="predicted"/>
<dbReference type="RefSeq" id="WP_132025312.1">
    <property type="nucleotide sequence ID" value="NZ_CP068564.1"/>
</dbReference>
<organism evidence="1 2">
    <name type="scientific">Keratinibaculum paraultunense</name>
    <dbReference type="NCBI Taxonomy" id="1278232"/>
    <lineage>
        <taxon>Bacteria</taxon>
        <taxon>Bacillati</taxon>
        <taxon>Bacillota</taxon>
        <taxon>Tissierellia</taxon>
        <taxon>Tissierellales</taxon>
        <taxon>Tepidimicrobiaceae</taxon>
        <taxon>Keratinibaculum</taxon>
    </lineage>
</organism>
<evidence type="ECO:0008006" key="3">
    <source>
        <dbReference type="Google" id="ProtNLM"/>
    </source>
</evidence>
<dbReference type="Proteomes" id="UP000294567">
    <property type="component" value="Unassembled WGS sequence"/>
</dbReference>
<protein>
    <recommendedName>
        <fullName evidence="3">Acetyltransferase (GNAT) family protein</fullName>
    </recommendedName>
</protein>
<gene>
    <name evidence="1" type="ORF">EDD65_10186</name>
</gene>
<dbReference type="OrthoDB" id="423921at2"/>
<reference evidence="1 2" key="1">
    <citation type="submission" date="2019-03" db="EMBL/GenBank/DDBJ databases">
        <title>Genomic Encyclopedia of Type Strains, Phase IV (KMG-IV): sequencing the most valuable type-strain genomes for metagenomic binning, comparative biology and taxonomic classification.</title>
        <authorList>
            <person name="Goeker M."/>
        </authorList>
    </citation>
    <scope>NUCLEOTIDE SEQUENCE [LARGE SCALE GENOMIC DNA]</scope>
    <source>
        <strain evidence="1 2">DSM 26752</strain>
    </source>
</reference>
<keyword evidence="2" id="KW-1185">Reference proteome</keyword>
<dbReference type="SUPFAM" id="SSF55729">
    <property type="entry name" value="Acyl-CoA N-acyltransferases (Nat)"/>
    <property type="match status" value="1"/>
</dbReference>
<dbReference type="EMBL" id="SMAE01000001">
    <property type="protein sequence ID" value="TCS91585.1"/>
    <property type="molecule type" value="Genomic_DNA"/>
</dbReference>
<evidence type="ECO:0000313" key="2">
    <source>
        <dbReference type="Proteomes" id="UP000294567"/>
    </source>
</evidence>
<accession>A0A4R3L092</accession>
<comment type="caution">
    <text evidence="1">The sequence shown here is derived from an EMBL/GenBank/DDBJ whole genome shotgun (WGS) entry which is preliminary data.</text>
</comment>
<dbReference type="AlphaFoldDB" id="A0A4R3L092"/>
<dbReference type="Gene3D" id="3.40.630.30">
    <property type="match status" value="1"/>
</dbReference>
<name>A0A4R3L092_9FIRM</name>
<evidence type="ECO:0000313" key="1">
    <source>
        <dbReference type="EMBL" id="TCS91585.1"/>
    </source>
</evidence>
<sequence>MSLLIEECQKRFPNNTIGLEVRSFNKRAIDCYKSVDFAVKEKYTKSTFDNSIEEFYYMEFWDHYVREVGNLDKKIRP</sequence>
<dbReference type="InterPro" id="IPR016181">
    <property type="entry name" value="Acyl_CoA_acyltransferase"/>
</dbReference>